<dbReference type="GO" id="GO:0003700">
    <property type="term" value="F:DNA-binding transcription factor activity"/>
    <property type="evidence" value="ECO:0007669"/>
    <property type="project" value="TreeGrafter"/>
</dbReference>
<dbReference type="Pfam" id="PF00440">
    <property type="entry name" value="TetR_N"/>
    <property type="match status" value="1"/>
</dbReference>
<accession>E5XRB5</accession>
<dbReference type="Gene3D" id="1.10.357.10">
    <property type="entry name" value="Tetracycline Repressor, domain 2"/>
    <property type="match status" value="1"/>
</dbReference>
<evidence type="ECO:0000256" key="3">
    <source>
        <dbReference type="ARBA" id="ARBA00023163"/>
    </source>
</evidence>
<dbReference type="PROSITE" id="PS50977">
    <property type="entry name" value="HTH_TETR_2"/>
    <property type="match status" value="1"/>
</dbReference>
<dbReference type="eggNOG" id="COG1309">
    <property type="taxonomic scope" value="Bacteria"/>
</dbReference>
<dbReference type="InterPro" id="IPR009057">
    <property type="entry name" value="Homeodomain-like_sf"/>
</dbReference>
<dbReference type="InterPro" id="IPR023772">
    <property type="entry name" value="DNA-bd_HTH_TetR-type_CS"/>
</dbReference>
<keyword evidence="3" id="KW-0804">Transcription</keyword>
<reference evidence="7 8" key="1">
    <citation type="journal article" date="2011" name="Stand. Genomic Sci.">
        <title>High quality draft genome sequence of Segniliparus rugosus CDC 945(T)= (ATCC BAA-974(T)).</title>
        <authorList>
            <person name="Earl A.M."/>
            <person name="Desjardins C.A."/>
            <person name="Fitzgerald M.G."/>
            <person name="Arachchi H.M."/>
            <person name="Zeng Q."/>
            <person name="Mehta T."/>
            <person name="Griggs A."/>
            <person name="Birren B.W."/>
            <person name="Toney N.C."/>
            <person name="Carr J."/>
            <person name="Posey J."/>
            <person name="Butler W.R."/>
        </authorList>
    </citation>
    <scope>NUCLEOTIDE SEQUENCE [LARGE SCALE GENOMIC DNA]</scope>
    <source>
        <strain evidence="8">ATCC BAA-974 / DSM 45345 / CCUG 50838 / CIP 108380 / JCM 13579 / CDC 945</strain>
    </source>
</reference>
<keyword evidence="2 4" id="KW-0238">DNA-binding</keyword>
<evidence type="ECO:0000259" key="6">
    <source>
        <dbReference type="PROSITE" id="PS50977"/>
    </source>
</evidence>
<dbReference type="InterPro" id="IPR050109">
    <property type="entry name" value="HTH-type_TetR-like_transc_reg"/>
</dbReference>
<sequence length="209" mass="22773">MGQTAGGNAGVTAEANPASSNGEGLRQRKARLTWEAINRAARQLALERSLDDISVQEIAERANVSARTVFNYFPSKEDAVLGFREIALPPSAVRRFLDSSNCLFSDTAVLAFEALRENWADFATANVLGELLEKNPKLGRRLGKAAEQFDDKIKEVVLQRADDSFQAAVVTAIAGRLCGLCVEMWVRGGSVVGQRQILEEALEALHRSL</sequence>
<keyword evidence="8" id="KW-1185">Reference proteome</keyword>
<feature type="DNA-binding region" description="H-T-H motif" evidence="4">
    <location>
        <begin position="54"/>
        <end position="73"/>
    </location>
</feature>
<dbReference type="PROSITE" id="PS01081">
    <property type="entry name" value="HTH_TETR_1"/>
    <property type="match status" value="1"/>
</dbReference>
<comment type="caution">
    <text evidence="7">The sequence shown here is derived from an EMBL/GenBank/DDBJ whole genome shotgun (WGS) entry which is preliminary data.</text>
</comment>
<dbReference type="EMBL" id="ACZI02000002">
    <property type="protein sequence ID" value="EFV13118.2"/>
    <property type="molecule type" value="Genomic_DNA"/>
</dbReference>
<evidence type="ECO:0000313" key="8">
    <source>
        <dbReference type="Proteomes" id="UP000004816"/>
    </source>
</evidence>
<proteinExistence type="predicted"/>
<feature type="domain" description="HTH tetR-type" evidence="6">
    <location>
        <begin position="31"/>
        <end position="91"/>
    </location>
</feature>
<dbReference type="Proteomes" id="UP000004816">
    <property type="component" value="Unassembled WGS sequence"/>
</dbReference>
<dbReference type="STRING" id="679197.HMPREF9336_02037"/>
<dbReference type="RefSeq" id="WP_021030198.1">
    <property type="nucleotide sequence ID" value="NZ_KI391953.1"/>
</dbReference>
<keyword evidence="1" id="KW-0805">Transcription regulation</keyword>
<dbReference type="HOGENOM" id="CLU_069356_2_2_11"/>
<dbReference type="SUPFAM" id="SSF46689">
    <property type="entry name" value="Homeodomain-like"/>
    <property type="match status" value="1"/>
</dbReference>
<evidence type="ECO:0000256" key="1">
    <source>
        <dbReference type="ARBA" id="ARBA00023015"/>
    </source>
</evidence>
<organism evidence="7 8">
    <name type="scientific">Segniliparus rugosus (strain ATCC BAA-974 / DSM 45345 / CCUG 50838 / CIP 108380 / JCM 13579 / CDC 945)</name>
    <dbReference type="NCBI Taxonomy" id="679197"/>
    <lineage>
        <taxon>Bacteria</taxon>
        <taxon>Bacillati</taxon>
        <taxon>Actinomycetota</taxon>
        <taxon>Actinomycetes</taxon>
        <taxon>Mycobacteriales</taxon>
        <taxon>Segniliparaceae</taxon>
        <taxon>Segniliparus</taxon>
    </lineage>
</organism>
<name>E5XRB5_SEGRC</name>
<feature type="region of interest" description="Disordered" evidence="5">
    <location>
        <begin position="1"/>
        <end position="25"/>
    </location>
</feature>
<dbReference type="PANTHER" id="PTHR30055">
    <property type="entry name" value="HTH-TYPE TRANSCRIPTIONAL REGULATOR RUTR"/>
    <property type="match status" value="1"/>
</dbReference>
<evidence type="ECO:0000256" key="5">
    <source>
        <dbReference type="SAM" id="MobiDB-lite"/>
    </source>
</evidence>
<evidence type="ECO:0000313" key="7">
    <source>
        <dbReference type="EMBL" id="EFV13118.2"/>
    </source>
</evidence>
<protein>
    <recommendedName>
        <fullName evidence="6">HTH tetR-type domain-containing protein</fullName>
    </recommendedName>
</protein>
<evidence type="ECO:0000256" key="2">
    <source>
        <dbReference type="ARBA" id="ARBA00023125"/>
    </source>
</evidence>
<dbReference type="AlphaFoldDB" id="E5XRB5"/>
<dbReference type="GO" id="GO:0000976">
    <property type="term" value="F:transcription cis-regulatory region binding"/>
    <property type="evidence" value="ECO:0007669"/>
    <property type="project" value="TreeGrafter"/>
</dbReference>
<dbReference type="PANTHER" id="PTHR30055:SF234">
    <property type="entry name" value="HTH-TYPE TRANSCRIPTIONAL REGULATOR BETI"/>
    <property type="match status" value="1"/>
</dbReference>
<dbReference type="OrthoDB" id="3787664at2"/>
<dbReference type="InterPro" id="IPR001647">
    <property type="entry name" value="HTH_TetR"/>
</dbReference>
<evidence type="ECO:0000256" key="4">
    <source>
        <dbReference type="PROSITE-ProRule" id="PRU00335"/>
    </source>
</evidence>
<gene>
    <name evidence="7" type="ORF">HMPREF9336_02037</name>
</gene>